<name>A0ABV8U289_9ACTN</name>
<dbReference type="RefSeq" id="WP_380623378.1">
    <property type="nucleotide sequence ID" value="NZ_JBHSDK010000026.1"/>
</dbReference>
<protein>
    <submittedName>
        <fullName evidence="2">Uncharacterized protein</fullName>
    </submittedName>
</protein>
<evidence type="ECO:0000313" key="2">
    <source>
        <dbReference type="EMBL" id="MFC4336936.1"/>
    </source>
</evidence>
<keyword evidence="3" id="KW-1185">Reference proteome</keyword>
<sequence length="143" mass="15087">MPQPQARQPGDRWREALTALGREPRHDAPVAELVAEVAAVTDVTTAFLLLDKDSAFDWSRRYLEATPGATLNAAAARLVSARHVLLHLVEGEGPVDDATEALAEAIEFLMEAENELTGGPEGESGGTGADGEGSRGRAGEPDE</sequence>
<comment type="caution">
    <text evidence="2">The sequence shown here is derived from an EMBL/GenBank/DDBJ whole genome shotgun (WGS) entry which is preliminary data.</text>
</comment>
<feature type="compositionally biased region" description="Gly residues" evidence="1">
    <location>
        <begin position="119"/>
        <end position="131"/>
    </location>
</feature>
<accession>A0ABV8U289</accession>
<feature type="compositionally biased region" description="Basic and acidic residues" evidence="1">
    <location>
        <begin position="132"/>
        <end position="143"/>
    </location>
</feature>
<reference evidence="3" key="1">
    <citation type="journal article" date="2019" name="Int. J. Syst. Evol. Microbiol.">
        <title>The Global Catalogue of Microorganisms (GCM) 10K type strain sequencing project: providing services to taxonomists for standard genome sequencing and annotation.</title>
        <authorList>
            <consortium name="The Broad Institute Genomics Platform"/>
            <consortium name="The Broad Institute Genome Sequencing Center for Infectious Disease"/>
            <person name="Wu L."/>
            <person name="Ma J."/>
        </authorList>
    </citation>
    <scope>NUCLEOTIDE SEQUENCE [LARGE SCALE GENOMIC DNA]</scope>
    <source>
        <strain evidence="3">IBRC-M 10908</strain>
    </source>
</reference>
<feature type="region of interest" description="Disordered" evidence="1">
    <location>
        <begin position="113"/>
        <end position="143"/>
    </location>
</feature>
<proteinExistence type="predicted"/>
<evidence type="ECO:0000313" key="3">
    <source>
        <dbReference type="Proteomes" id="UP001595823"/>
    </source>
</evidence>
<organism evidence="2 3">
    <name type="scientific">Salininema proteolyticum</name>
    <dbReference type="NCBI Taxonomy" id="1607685"/>
    <lineage>
        <taxon>Bacteria</taxon>
        <taxon>Bacillati</taxon>
        <taxon>Actinomycetota</taxon>
        <taxon>Actinomycetes</taxon>
        <taxon>Glycomycetales</taxon>
        <taxon>Glycomycetaceae</taxon>
        <taxon>Salininema</taxon>
    </lineage>
</organism>
<gene>
    <name evidence="2" type="ORF">ACFPET_17170</name>
</gene>
<dbReference type="Proteomes" id="UP001595823">
    <property type="component" value="Unassembled WGS sequence"/>
</dbReference>
<evidence type="ECO:0000256" key="1">
    <source>
        <dbReference type="SAM" id="MobiDB-lite"/>
    </source>
</evidence>
<dbReference type="EMBL" id="JBHSDK010000026">
    <property type="protein sequence ID" value="MFC4336936.1"/>
    <property type="molecule type" value="Genomic_DNA"/>
</dbReference>